<dbReference type="InterPro" id="IPR003617">
    <property type="entry name" value="TFIIS/CRSP70_N_sub"/>
</dbReference>
<dbReference type="OrthoDB" id="1917005at2759"/>
<feature type="region of interest" description="Disordered" evidence="2">
    <location>
        <begin position="1587"/>
        <end position="1608"/>
    </location>
</feature>
<feature type="compositionally biased region" description="Polar residues" evidence="2">
    <location>
        <begin position="211"/>
        <end position="238"/>
    </location>
</feature>
<feature type="compositionally biased region" description="Polar residues" evidence="2">
    <location>
        <begin position="1255"/>
        <end position="1268"/>
    </location>
</feature>
<proteinExistence type="predicted"/>
<reference evidence="5" key="2">
    <citation type="submission" date="2020-08" db="EMBL/GenBank/DDBJ databases">
        <title>Plant Genome Project.</title>
        <authorList>
            <person name="Zhang R.-G."/>
        </authorList>
    </citation>
    <scope>NUCLEOTIDE SEQUENCE</scope>
    <source>
        <strain evidence="5">Huo1</strain>
        <tissue evidence="5">Leaf</tissue>
    </source>
</reference>
<feature type="compositionally biased region" description="Basic and acidic residues" evidence="2">
    <location>
        <begin position="246"/>
        <end position="261"/>
    </location>
</feature>
<dbReference type="PROSITE" id="PS51319">
    <property type="entry name" value="TFIIS_N"/>
    <property type="match status" value="1"/>
</dbReference>
<comment type="caution">
    <text evidence="5">The sequence shown here is derived from an EMBL/GenBank/DDBJ whole genome shotgun (WGS) entry which is preliminary data.</text>
</comment>
<dbReference type="EMBL" id="PNBA02000003">
    <property type="protein sequence ID" value="KAG6429874.1"/>
    <property type="molecule type" value="Genomic_DNA"/>
</dbReference>
<keyword evidence="1" id="KW-0539">Nucleus</keyword>
<feature type="region of interest" description="Disordered" evidence="2">
    <location>
        <begin position="1242"/>
        <end position="1271"/>
    </location>
</feature>
<feature type="region of interest" description="Disordered" evidence="2">
    <location>
        <begin position="861"/>
        <end position="940"/>
    </location>
</feature>
<dbReference type="SMART" id="SM00509">
    <property type="entry name" value="TFS2N"/>
    <property type="match status" value="1"/>
</dbReference>
<feature type="region of interest" description="Disordered" evidence="2">
    <location>
        <begin position="201"/>
        <end position="261"/>
    </location>
</feature>
<keyword evidence="6" id="KW-1185">Reference proteome</keyword>
<evidence type="ECO:0000259" key="4">
    <source>
        <dbReference type="PROSITE" id="PS51319"/>
    </source>
</evidence>
<feature type="compositionally biased region" description="Basic and acidic residues" evidence="2">
    <location>
        <begin position="1"/>
        <end position="13"/>
    </location>
</feature>
<dbReference type="Pfam" id="PF01426">
    <property type="entry name" value="BAH"/>
    <property type="match status" value="1"/>
</dbReference>
<reference evidence="5" key="1">
    <citation type="submission" date="2018-01" db="EMBL/GenBank/DDBJ databases">
        <authorList>
            <person name="Mao J.F."/>
        </authorList>
    </citation>
    <scope>NUCLEOTIDE SEQUENCE</scope>
    <source>
        <strain evidence="5">Huo1</strain>
        <tissue evidence="5">Leaf</tissue>
    </source>
</reference>
<evidence type="ECO:0000256" key="2">
    <source>
        <dbReference type="SAM" id="MobiDB-lite"/>
    </source>
</evidence>
<dbReference type="InterPro" id="IPR017923">
    <property type="entry name" value="TFIIS_N"/>
</dbReference>
<feature type="compositionally biased region" description="Low complexity" evidence="2">
    <location>
        <begin position="1138"/>
        <end position="1156"/>
    </location>
</feature>
<evidence type="ECO:0000256" key="1">
    <source>
        <dbReference type="PROSITE-ProRule" id="PRU00649"/>
    </source>
</evidence>
<sequence length="1608" mass="172952">MHGRVKRDSESCKSLRRSHSQHMRPVLPSATKVTAAGYNHSPIASSITTSTTGDSFFKDGRKITVGDCALFKPPKSSPPSIGLIRWLAFDKEKKLKLGVNWLYRSSELKLGKGHLLDAAPNEIFYSFHKDETSAAYLLHPCKVAFLPKGVELPVGTAAFVCRRAYDISNKRSWWLTDQDCFNEQKEEVDQLLFKTKTEMHVTLQPGGRSPKQVNGPTSTSQLKSASDDGQNNGNSFHSQARGKKRERGDHGADPVKRECSSSRIDDGDLVQLKNESSLKNEIARITEKGGVVDFEGVDKLIQLMQLDGMDRKIDLVNGMERKIDLASRSMLTSVMASTEKDDCLNRFVQLKGLPILDEWLQDIQKGKVMDCSNLKDCDKYVEEFLLILLSALDKLPVNLHALQMSNIGRSVNHLRTHKNAEIQRKARSLVDTWKKRVEAEMNMIDAKSGSTQATDAWPSKSRLPDASHGGRKTPSGSDIAMKSSISQNSAAKTTSVRSSHGESIIKYASSSPGAVKPATTFSSGKDNQPIASVGGSADAPQIREDRSSSSSNQSHSYDQSVSVKYDTKSSTSALATVNKNSSSSARNRKLSGSPRLSASVNQKENSCKVSSAHNNAALEKLSQSSLTNERVVEGPIYEGSSHKLIVKIPNRVRSPAHGMSGGSLEDPTLMSIRASSPVLMNESEQADHASKEKSDANCCIVAAGTNAWQNKDPRVEFDGKQSSESPAVLSGEEQGMASEDSKRIVEGLPTDQLNSEKVHKSSFSPMNALVESCAKYSEAASSLSLEDDVGMNLLASVAAGEMSKSDVISPADSMERSVHVDEEVCVGDEAKSESTPEECSLVAQTQFSESDCDGKKQAIAPVEISGDRKSVASHSSEGIDAGDQVKEISSTNIDLRNSIIDHDSESTRKPNENTGNSDDTSEGVHKEKAAMDNGSTSNLNCRHSRVDVLVPEEEHSDLSRVGECKPLVHVAGSKPKPTDQGESGKVVNEGLNKTDAEQKLTAATVQSGIAETANCENLLQAESDRILLPEADDAEKVGELNYGAANSSASKSGRLNIDKEVEKDAADESHTMSDLSSTSHDLNCHHVEDNVENQVIPNHLSVPESRCSDAAENEAQGEADLRRSKSGSIQPEEANKYAPSGSGTASPAAGETGPGTKLKFDLNEGFCADDGKYGESITPTSSGPATVQLINSLPFSVKSIQSGHSASITVAAAAAAKCPFVPPQDLLKSRVELGWKGSAATSAFRPAEPRKVHETSSSPTSLSCPDVSSTKHERIPLDIDLNVPDESVLEEMTSHGCGGLDLDLNTVDANDAVHCSASSNPKGKVSALQAKHLDSLHVWRDFDLNNGPLADDGSAEEFPFINQLVNGGTSQLPSAGLRTNSSVMGNFSSWFPPGNAYSTMAIPSMLPERGEQPFSVYPPGAAQRTFEPTGVAPYNREVFRGSVLSSSPAVPYPSSPFQLPVFPYGTSTPLPSTTFSVGAASYSDSSTVRPFASPVNSQYLGPVVSVTSPFQRPFMVTFPGISNNSMVESNRQWSRQGLDLNSGPGPLESDVREVMLPLSSVQHAVSTSQGLAEDQARIFSISGSILKRKEPNGDWDNESFRRKQSSWQ</sequence>
<evidence type="ECO:0000313" key="5">
    <source>
        <dbReference type="EMBL" id="KAG6429874.1"/>
    </source>
</evidence>
<dbReference type="Proteomes" id="UP000298416">
    <property type="component" value="Unassembled WGS sequence"/>
</dbReference>
<feature type="compositionally biased region" description="Polar residues" evidence="2">
    <location>
        <begin position="483"/>
        <end position="497"/>
    </location>
</feature>
<feature type="compositionally biased region" description="Polar residues" evidence="2">
    <location>
        <begin position="594"/>
        <end position="610"/>
    </location>
</feature>
<accession>A0A8X8YDT7</accession>
<dbReference type="InterPro" id="IPR001025">
    <property type="entry name" value="BAH_dom"/>
</dbReference>
<dbReference type="GO" id="GO:0005634">
    <property type="term" value="C:nucleus"/>
    <property type="evidence" value="ECO:0007669"/>
    <property type="project" value="UniProtKB-SubCell"/>
</dbReference>
<evidence type="ECO:0008006" key="7">
    <source>
        <dbReference type="Google" id="ProtNLM"/>
    </source>
</evidence>
<dbReference type="GO" id="GO:0003682">
    <property type="term" value="F:chromatin binding"/>
    <property type="evidence" value="ECO:0007669"/>
    <property type="project" value="InterPro"/>
</dbReference>
<dbReference type="PANTHER" id="PTHR46548">
    <property type="entry name" value="BAH AND TFIIS DOMAIN-CONTAINING PROTEIN-RELATED"/>
    <property type="match status" value="1"/>
</dbReference>
<dbReference type="Pfam" id="PF08711">
    <property type="entry name" value="Med26"/>
    <property type="match status" value="1"/>
</dbReference>
<feature type="compositionally biased region" description="Basic and acidic residues" evidence="2">
    <location>
        <begin position="712"/>
        <end position="721"/>
    </location>
</feature>
<feature type="region of interest" description="Disordered" evidence="2">
    <location>
        <begin position="444"/>
        <end position="497"/>
    </location>
</feature>
<protein>
    <recommendedName>
        <fullName evidence="7">BAH domain-containing protein</fullName>
    </recommendedName>
</protein>
<dbReference type="PANTHER" id="PTHR46548:SF1">
    <property type="entry name" value="BAH AND TFIIS DOMAIN-CONTAINING PROTEIN-RELATED"/>
    <property type="match status" value="1"/>
</dbReference>
<feature type="compositionally biased region" description="Basic and acidic residues" evidence="2">
    <location>
        <begin position="899"/>
        <end position="911"/>
    </location>
</feature>
<feature type="compositionally biased region" description="Polar residues" evidence="2">
    <location>
        <begin position="519"/>
        <end position="530"/>
    </location>
</feature>
<evidence type="ECO:0000313" key="6">
    <source>
        <dbReference type="Proteomes" id="UP000298416"/>
    </source>
</evidence>
<feature type="region of interest" description="Disordered" evidence="2">
    <location>
        <begin position="1"/>
        <end position="28"/>
    </location>
</feature>
<evidence type="ECO:0000259" key="3">
    <source>
        <dbReference type="PROSITE" id="PS51038"/>
    </source>
</evidence>
<feature type="domain" description="TFIIS N-terminal" evidence="4">
    <location>
        <begin position="354"/>
        <end position="440"/>
    </location>
</feature>
<feature type="region of interest" description="Disordered" evidence="2">
    <location>
        <begin position="712"/>
        <end position="738"/>
    </location>
</feature>
<dbReference type="PROSITE" id="PS51038">
    <property type="entry name" value="BAH"/>
    <property type="match status" value="1"/>
</dbReference>
<dbReference type="SMART" id="SM00439">
    <property type="entry name" value="BAH"/>
    <property type="match status" value="1"/>
</dbReference>
<feature type="compositionally biased region" description="Low complexity" evidence="2">
    <location>
        <begin position="578"/>
        <end position="593"/>
    </location>
</feature>
<feature type="compositionally biased region" description="Low complexity" evidence="2">
    <location>
        <begin position="548"/>
        <end position="562"/>
    </location>
</feature>
<name>A0A8X8YDT7_SALSN</name>
<feature type="region of interest" description="Disordered" evidence="2">
    <location>
        <begin position="511"/>
        <end position="610"/>
    </location>
</feature>
<organism evidence="5">
    <name type="scientific">Salvia splendens</name>
    <name type="common">Scarlet sage</name>
    <dbReference type="NCBI Taxonomy" id="180675"/>
    <lineage>
        <taxon>Eukaryota</taxon>
        <taxon>Viridiplantae</taxon>
        <taxon>Streptophyta</taxon>
        <taxon>Embryophyta</taxon>
        <taxon>Tracheophyta</taxon>
        <taxon>Spermatophyta</taxon>
        <taxon>Magnoliopsida</taxon>
        <taxon>eudicotyledons</taxon>
        <taxon>Gunneridae</taxon>
        <taxon>Pentapetalae</taxon>
        <taxon>asterids</taxon>
        <taxon>lamiids</taxon>
        <taxon>Lamiales</taxon>
        <taxon>Lamiaceae</taxon>
        <taxon>Nepetoideae</taxon>
        <taxon>Mentheae</taxon>
        <taxon>Salviinae</taxon>
        <taxon>Salvia</taxon>
        <taxon>Salvia subgen. Calosphace</taxon>
        <taxon>core Calosphace</taxon>
    </lineage>
</organism>
<feature type="domain" description="BAH" evidence="3">
    <location>
        <begin position="61"/>
        <end position="176"/>
    </location>
</feature>
<dbReference type="CDD" id="cd00183">
    <property type="entry name" value="TFIIS_I"/>
    <property type="match status" value="1"/>
</dbReference>
<gene>
    <name evidence="5" type="ORF">SASPL_107929</name>
</gene>
<feature type="region of interest" description="Disordered" evidence="2">
    <location>
        <begin position="1106"/>
        <end position="1157"/>
    </location>
</feature>
<comment type="subcellular location">
    <subcellularLocation>
        <location evidence="1">Nucleus</location>
    </subcellularLocation>
</comment>
<feature type="compositionally biased region" description="Polar residues" evidence="2">
    <location>
        <begin position="568"/>
        <end position="577"/>
    </location>
</feature>